<feature type="domain" description="BON" evidence="1">
    <location>
        <begin position="254"/>
        <end position="323"/>
    </location>
</feature>
<dbReference type="SMART" id="SM00749">
    <property type="entry name" value="BON"/>
    <property type="match status" value="2"/>
</dbReference>
<dbReference type="AlphaFoldDB" id="A0A2X2TB85"/>
<evidence type="ECO:0000313" key="3">
    <source>
        <dbReference type="EMBL" id="SQA97823.1"/>
    </source>
</evidence>
<dbReference type="Gene3D" id="3.30.1340.30">
    <property type="match status" value="1"/>
</dbReference>
<dbReference type="PROSITE" id="PS50914">
    <property type="entry name" value="BON"/>
    <property type="match status" value="2"/>
</dbReference>
<evidence type="ECO:0000313" key="4">
    <source>
        <dbReference type="Proteomes" id="UP000251197"/>
    </source>
</evidence>
<dbReference type="PROSITE" id="PS51464">
    <property type="entry name" value="SIS"/>
    <property type="match status" value="1"/>
</dbReference>
<evidence type="ECO:0000259" key="1">
    <source>
        <dbReference type="PROSITE" id="PS50914"/>
    </source>
</evidence>
<dbReference type="Proteomes" id="UP000251197">
    <property type="component" value="Unassembled WGS sequence"/>
</dbReference>
<feature type="domain" description="BON" evidence="1">
    <location>
        <begin position="332"/>
        <end position="399"/>
    </location>
</feature>
<dbReference type="GO" id="GO:0097367">
    <property type="term" value="F:carbohydrate derivative binding"/>
    <property type="evidence" value="ECO:0007669"/>
    <property type="project" value="InterPro"/>
</dbReference>
<dbReference type="InterPro" id="IPR014004">
    <property type="entry name" value="Transpt-assoc_nodulatn_dom_bac"/>
</dbReference>
<dbReference type="CDD" id="cd05006">
    <property type="entry name" value="SIS_GmhA"/>
    <property type="match status" value="1"/>
</dbReference>
<name>A0A2X2TB85_9ENTR</name>
<sequence>MLERIKGCFTESIQTQIAAAEALPDAISRAAMTLVQSLLNGNKILCCGNGTSAANAQHFAASMINRFETERPSLPAIALNADNVVLTAIANDRLHQEVYAKQVRALGHAGDVLLAISTRGNSRDIVKAVEAAVTRDMTIVALTGYDGGELAGLLGPQDVEIRIPSHRSAPHPGDAYADGELFMRSDRQYAISAPGWLIANFEKGEGMNMKAITPVAVLISALLLQGCVGAVVVGSAAVATKTATDPRTVGTQVDDGTLELRVNSALNKDEQIKKEARINVTAYQGKVLLAGQSPNPDLASRAKQIALGVDGATEVYNEIRIMAPVGLGVASSDTWITTKVRSQLLTSDQVKSSNVKVTTENGEVFLLGLVTEREGKAAADIASRVSGVKHVTTAFTILK</sequence>
<feature type="domain" description="SIS" evidence="2">
    <location>
        <begin position="34"/>
        <end position="201"/>
    </location>
</feature>
<dbReference type="STRING" id="158822.LH23_07460"/>
<accession>A0A2X2TB85</accession>
<dbReference type="Pfam" id="PF13580">
    <property type="entry name" value="SIS_2"/>
    <property type="match status" value="1"/>
</dbReference>
<dbReference type="InterPro" id="IPR050099">
    <property type="entry name" value="SIS_GmhA/DiaA_subfam"/>
</dbReference>
<dbReference type="InterPro" id="IPR001347">
    <property type="entry name" value="SIS_dom"/>
</dbReference>
<dbReference type="SUPFAM" id="SSF53697">
    <property type="entry name" value="SIS domain"/>
    <property type="match status" value="1"/>
</dbReference>
<organism evidence="3 4">
    <name type="scientific">Cedecea neteri</name>
    <dbReference type="NCBI Taxonomy" id="158822"/>
    <lineage>
        <taxon>Bacteria</taxon>
        <taxon>Pseudomonadati</taxon>
        <taxon>Pseudomonadota</taxon>
        <taxon>Gammaproteobacteria</taxon>
        <taxon>Enterobacterales</taxon>
        <taxon>Enterobacteriaceae</taxon>
        <taxon>Cedecea</taxon>
    </lineage>
</organism>
<dbReference type="InterPro" id="IPR046348">
    <property type="entry name" value="SIS_dom_sf"/>
</dbReference>
<dbReference type="InterPro" id="IPR007055">
    <property type="entry name" value="BON_dom"/>
</dbReference>
<dbReference type="EMBL" id="UAVU01000003">
    <property type="protein sequence ID" value="SQA97823.1"/>
    <property type="molecule type" value="Genomic_DNA"/>
</dbReference>
<reference evidence="3 4" key="1">
    <citation type="submission" date="2018-06" db="EMBL/GenBank/DDBJ databases">
        <authorList>
            <consortium name="Pathogen Informatics"/>
            <person name="Doyle S."/>
        </authorList>
    </citation>
    <scope>NUCLEOTIDE SEQUENCE [LARGE SCALE GENOMIC DNA]</scope>
    <source>
        <strain evidence="3 4">NCTC12120</strain>
    </source>
</reference>
<dbReference type="PANTHER" id="PTHR30390:SF6">
    <property type="entry name" value="DNAA INITIATOR-ASSOCIATING PROTEIN DIAA"/>
    <property type="match status" value="1"/>
</dbReference>
<proteinExistence type="predicted"/>
<dbReference type="InterPro" id="IPR035461">
    <property type="entry name" value="GmhA/DiaA"/>
</dbReference>
<evidence type="ECO:0000259" key="2">
    <source>
        <dbReference type="PROSITE" id="PS51464"/>
    </source>
</evidence>
<protein>
    <submittedName>
        <fullName evidence="3">DnaA initiator-associating protein diaA</fullName>
    </submittedName>
</protein>
<dbReference type="Pfam" id="PF04972">
    <property type="entry name" value="BON"/>
    <property type="match status" value="2"/>
</dbReference>
<gene>
    <name evidence="3" type="primary">diaA</name>
    <name evidence="3" type="ORF">NCTC12120_01669</name>
</gene>
<dbReference type="Gene3D" id="3.40.50.10490">
    <property type="entry name" value="Glucose-6-phosphate isomerase like protein, domain 1"/>
    <property type="match status" value="1"/>
</dbReference>
<dbReference type="GO" id="GO:1901135">
    <property type="term" value="P:carbohydrate derivative metabolic process"/>
    <property type="evidence" value="ECO:0007669"/>
    <property type="project" value="InterPro"/>
</dbReference>
<dbReference type="NCBIfam" id="NF008247">
    <property type="entry name" value="PRK11023.1"/>
    <property type="match status" value="1"/>
</dbReference>
<dbReference type="PANTHER" id="PTHR30390">
    <property type="entry name" value="SEDOHEPTULOSE 7-PHOSPHATE ISOMERASE / DNAA INITIATOR-ASSOCIATING FACTOR FOR REPLICATION INITIATION"/>
    <property type="match status" value="1"/>
</dbReference>
<dbReference type="NCBIfam" id="NF008138">
    <property type="entry name" value="PRK10886.1"/>
    <property type="match status" value="1"/>
</dbReference>